<keyword evidence="8" id="KW-1185">Reference proteome</keyword>
<dbReference type="PANTHER" id="PTHR23155">
    <property type="entry name" value="DISEASE RESISTANCE PROTEIN RP"/>
    <property type="match status" value="1"/>
</dbReference>
<organism evidence="7">
    <name type="scientific">Oryza nivara</name>
    <name type="common">Indian wild rice</name>
    <name type="synonym">Oryza sativa f. spontanea</name>
    <dbReference type="NCBI Taxonomy" id="4536"/>
    <lineage>
        <taxon>Eukaryota</taxon>
        <taxon>Viridiplantae</taxon>
        <taxon>Streptophyta</taxon>
        <taxon>Embryophyta</taxon>
        <taxon>Tracheophyta</taxon>
        <taxon>Spermatophyta</taxon>
        <taxon>Magnoliopsida</taxon>
        <taxon>Liliopsida</taxon>
        <taxon>Poales</taxon>
        <taxon>Poaceae</taxon>
        <taxon>BOP clade</taxon>
        <taxon>Oryzoideae</taxon>
        <taxon>Oryzeae</taxon>
        <taxon>Oryzinae</taxon>
        <taxon>Oryza</taxon>
    </lineage>
</organism>
<dbReference type="Pfam" id="PF23559">
    <property type="entry name" value="WHD_DRP"/>
    <property type="match status" value="1"/>
</dbReference>
<dbReference type="Proteomes" id="UP000006591">
    <property type="component" value="Chromosome 3"/>
</dbReference>
<dbReference type="OMA" id="EYREDIC"/>
<evidence type="ECO:0000313" key="7">
    <source>
        <dbReference type="EnsemblPlants" id="ONIVA03G20060.1"/>
    </source>
</evidence>
<feature type="region of interest" description="Disordered" evidence="3">
    <location>
        <begin position="617"/>
        <end position="636"/>
    </location>
</feature>
<dbReference type="Gene3D" id="3.80.10.10">
    <property type="entry name" value="Ribonuclease Inhibitor"/>
    <property type="match status" value="1"/>
</dbReference>
<dbReference type="Gene3D" id="3.40.50.300">
    <property type="entry name" value="P-loop containing nucleotide triphosphate hydrolases"/>
    <property type="match status" value="1"/>
</dbReference>
<dbReference type="SUPFAM" id="SSF52540">
    <property type="entry name" value="P-loop containing nucleoside triphosphate hydrolases"/>
    <property type="match status" value="1"/>
</dbReference>
<dbReference type="Pfam" id="PF23598">
    <property type="entry name" value="LRR_14"/>
    <property type="match status" value="1"/>
</dbReference>
<sequence>MAEAIIGPLVWRLQEMAVGQARALVSVNDDIVRLRDRLMWLQAFLREADAKRRAVSDEVNKMMEGGNEEKLDIGNTTSNNVVLIERETTTTSSCGEHGRILLSSPSPSLFKANVLGSLAYKYITMGIPQWFPRWAQPSMRYVVTFTTQVPMRHILSKKIMAINTRLEEIIQNKDRYKMDDVNKGIEVTWKASTSISESNSELDDLQQGNLTLYEEYQEELEKALTPTDQELQKNDNRPIVVSVSGKSGVGKTTLVRNVYNIMEKKNCFDVHAIMSFAPHLTAPNILHQIVQQLTDDNKNCPRSMVHGMLARVLRYKKYLLVIDGEVSRTEWKNIITMLTTLAVGSTGNRIVHIRFDRPEQSSLYYHHHIRLEPLENNVVMKLFHKRLRNQDKQGDAGGPMVLKLKKLLQFDAQYQKLEEYREDICKITEGLPLAVVLLAGLVQTKEFPHEWTEVFKYLSSKKSKRLDNLLSLCFDDLPHELKCCYLYFAAFPPNVLVEARNLVCMWMAEGFLTPRVGKTSEKVGYIFLNELISRNLVNLVLVDDNSSIGTMFISIQNKVHEFLQSEAHEASFLEVHSGDDIPTLTSARRLSLQNYTDKCAALANPLPKLRSIFSQYEQEPKEQEPKGDQTRQCCTPPQQWVTNKKQKDIRSHIKGLLQGSEFLRVIDLQGIEIGDELPHAIGSVVHLQYLGITSCSLTVIPPSIGSLSGLQTLDVRETNVRKLPLNFWLMIKTLRHVFGFTLKLPKQIGSMKHMQTLDSIELDNCEKDLIGTVGKMVHLENLFVWNITTGNMEALIAALSKLENLRNLALHGHIIPSTVFITISLRRLKSMKLQGKLKFLYEITGMDVCLPNLSMLSLEGTKVSQGFISKLAELPSLETLALYYESYKDEHLLFSSIGFVSLKKIKLYVPTTLKTIEIEQGALHILKEFDILSQRPHVKIIAERRIKKLIV</sequence>
<dbReference type="EnsemblPlants" id="ONIVA03G20060.1">
    <property type="protein sequence ID" value="ONIVA03G20060.1"/>
    <property type="gene ID" value="ONIVA03G20060"/>
</dbReference>
<dbReference type="AlphaFoldDB" id="A0A0E0GN02"/>
<evidence type="ECO:0000256" key="2">
    <source>
        <dbReference type="ARBA" id="ARBA00022821"/>
    </source>
</evidence>
<dbReference type="eggNOG" id="KOG4658">
    <property type="taxonomic scope" value="Eukaryota"/>
</dbReference>
<dbReference type="GO" id="GO:0098542">
    <property type="term" value="P:defense response to other organism"/>
    <property type="evidence" value="ECO:0007669"/>
    <property type="project" value="TreeGrafter"/>
</dbReference>
<evidence type="ECO:0000259" key="4">
    <source>
        <dbReference type="Pfam" id="PF00931"/>
    </source>
</evidence>
<dbReference type="STRING" id="4536.A0A0E0GN02"/>
<evidence type="ECO:0000313" key="8">
    <source>
        <dbReference type="Proteomes" id="UP000006591"/>
    </source>
</evidence>
<dbReference type="Gene3D" id="1.10.8.430">
    <property type="entry name" value="Helical domain of apoptotic protease-activating factors"/>
    <property type="match status" value="1"/>
</dbReference>
<evidence type="ECO:0000256" key="3">
    <source>
        <dbReference type="SAM" id="MobiDB-lite"/>
    </source>
</evidence>
<dbReference type="Pfam" id="PF00931">
    <property type="entry name" value="NB-ARC"/>
    <property type="match status" value="1"/>
</dbReference>
<name>A0A0E0GN02_ORYNI</name>
<evidence type="ECO:0000259" key="5">
    <source>
        <dbReference type="Pfam" id="PF23559"/>
    </source>
</evidence>
<dbReference type="InterPro" id="IPR055414">
    <property type="entry name" value="LRR_R13L4/SHOC2-like"/>
</dbReference>
<dbReference type="GO" id="GO:0043531">
    <property type="term" value="F:ADP binding"/>
    <property type="evidence" value="ECO:0007669"/>
    <property type="project" value="InterPro"/>
</dbReference>
<feature type="domain" description="Disease resistance protein winged helix" evidence="5">
    <location>
        <begin position="491"/>
        <end position="560"/>
    </location>
</feature>
<dbReference type="InterPro" id="IPR042197">
    <property type="entry name" value="Apaf_helical"/>
</dbReference>
<feature type="compositionally biased region" description="Basic and acidic residues" evidence="3">
    <location>
        <begin position="618"/>
        <end position="629"/>
    </location>
</feature>
<dbReference type="InterPro" id="IPR044974">
    <property type="entry name" value="Disease_R_plants"/>
</dbReference>
<dbReference type="InterPro" id="IPR058922">
    <property type="entry name" value="WHD_DRP"/>
</dbReference>
<dbReference type="SUPFAM" id="SSF52058">
    <property type="entry name" value="L domain-like"/>
    <property type="match status" value="1"/>
</dbReference>
<proteinExistence type="predicted"/>
<reference evidence="7" key="1">
    <citation type="submission" date="2015-04" db="UniProtKB">
        <authorList>
            <consortium name="EnsemblPlants"/>
        </authorList>
    </citation>
    <scope>IDENTIFICATION</scope>
    <source>
        <strain evidence="7">SL10</strain>
    </source>
</reference>
<dbReference type="InterPro" id="IPR032675">
    <property type="entry name" value="LRR_dom_sf"/>
</dbReference>
<feature type="domain" description="Disease resistance R13L4/SHOC-2-like LRR" evidence="6">
    <location>
        <begin position="659"/>
        <end position="932"/>
    </location>
</feature>
<dbReference type="Gene3D" id="1.10.10.10">
    <property type="entry name" value="Winged helix-like DNA-binding domain superfamily/Winged helix DNA-binding domain"/>
    <property type="match status" value="1"/>
</dbReference>
<protein>
    <submittedName>
        <fullName evidence="7">Uncharacterized protein</fullName>
    </submittedName>
</protein>
<dbReference type="Gene3D" id="1.20.5.4130">
    <property type="match status" value="1"/>
</dbReference>
<accession>A0A0E0GN02</accession>
<evidence type="ECO:0000259" key="6">
    <source>
        <dbReference type="Pfam" id="PF23598"/>
    </source>
</evidence>
<feature type="domain" description="NB-ARC" evidence="4">
    <location>
        <begin position="228"/>
        <end position="339"/>
    </location>
</feature>
<dbReference type="HOGENOM" id="CLU_000837_25_4_1"/>
<dbReference type="Gramene" id="ONIVA03G20060.1">
    <property type="protein sequence ID" value="ONIVA03G20060.1"/>
    <property type="gene ID" value="ONIVA03G20060"/>
</dbReference>
<evidence type="ECO:0000256" key="1">
    <source>
        <dbReference type="ARBA" id="ARBA00022737"/>
    </source>
</evidence>
<keyword evidence="1" id="KW-0677">Repeat</keyword>
<dbReference type="InterPro" id="IPR002182">
    <property type="entry name" value="NB-ARC"/>
</dbReference>
<dbReference type="InterPro" id="IPR027417">
    <property type="entry name" value="P-loop_NTPase"/>
</dbReference>
<dbReference type="PRINTS" id="PR00364">
    <property type="entry name" value="DISEASERSIST"/>
</dbReference>
<reference evidence="7" key="2">
    <citation type="submission" date="2018-04" db="EMBL/GenBank/DDBJ databases">
        <title>OnivRS2 (Oryza nivara Reference Sequence Version 2).</title>
        <authorList>
            <person name="Zhang J."/>
            <person name="Kudrna D."/>
            <person name="Lee S."/>
            <person name="Talag J."/>
            <person name="Rajasekar S."/>
            <person name="Welchert J."/>
            <person name="Hsing Y.-I."/>
            <person name="Wing R.A."/>
        </authorList>
    </citation>
    <scope>NUCLEOTIDE SEQUENCE [LARGE SCALE GENOMIC DNA]</scope>
    <source>
        <strain evidence="7">SL10</strain>
    </source>
</reference>
<dbReference type="PANTHER" id="PTHR23155:SF889">
    <property type="entry name" value="OS03G0379801 PROTEIN"/>
    <property type="match status" value="1"/>
</dbReference>
<keyword evidence="2" id="KW-0611">Plant defense</keyword>
<dbReference type="InterPro" id="IPR036388">
    <property type="entry name" value="WH-like_DNA-bd_sf"/>
</dbReference>